<evidence type="ECO:0000313" key="2">
    <source>
        <dbReference type="EMBL" id="KAH9637431.1"/>
    </source>
</evidence>
<gene>
    <name evidence="2" type="ORF">HF086_012044</name>
</gene>
<dbReference type="AlphaFoldDB" id="A0A922MJ68"/>
<proteinExistence type="predicted"/>
<dbReference type="Proteomes" id="UP000814243">
    <property type="component" value="Unassembled WGS sequence"/>
</dbReference>
<evidence type="ECO:0000256" key="1">
    <source>
        <dbReference type="SAM" id="SignalP"/>
    </source>
</evidence>
<dbReference type="PROSITE" id="PS51257">
    <property type="entry name" value="PROKAR_LIPOPROTEIN"/>
    <property type="match status" value="1"/>
</dbReference>
<feature type="signal peptide" evidence="1">
    <location>
        <begin position="1"/>
        <end position="20"/>
    </location>
</feature>
<accession>A0A922MJ68</accession>
<feature type="chain" id="PRO_5037518181" description="Lipoprotein" evidence="1">
    <location>
        <begin position="21"/>
        <end position="141"/>
    </location>
</feature>
<dbReference type="EMBL" id="JACEFF010000447">
    <property type="protein sequence ID" value="KAH9637431.1"/>
    <property type="molecule type" value="Genomic_DNA"/>
</dbReference>
<keyword evidence="1" id="KW-0732">Signal</keyword>
<organism evidence="2 3">
    <name type="scientific">Spodoptera exigua</name>
    <name type="common">Beet armyworm</name>
    <name type="synonym">Noctua fulgens</name>
    <dbReference type="NCBI Taxonomy" id="7107"/>
    <lineage>
        <taxon>Eukaryota</taxon>
        <taxon>Metazoa</taxon>
        <taxon>Ecdysozoa</taxon>
        <taxon>Arthropoda</taxon>
        <taxon>Hexapoda</taxon>
        <taxon>Insecta</taxon>
        <taxon>Pterygota</taxon>
        <taxon>Neoptera</taxon>
        <taxon>Endopterygota</taxon>
        <taxon>Lepidoptera</taxon>
        <taxon>Glossata</taxon>
        <taxon>Ditrysia</taxon>
        <taxon>Noctuoidea</taxon>
        <taxon>Noctuidae</taxon>
        <taxon>Amphipyrinae</taxon>
        <taxon>Spodoptera</taxon>
    </lineage>
</organism>
<name>A0A922MJ68_SPOEX</name>
<comment type="caution">
    <text evidence="2">The sequence shown here is derived from an EMBL/GenBank/DDBJ whole genome shotgun (WGS) entry which is preliminary data.</text>
</comment>
<evidence type="ECO:0000313" key="3">
    <source>
        <dbReference type="Proteomes" id="UP000814243"/>
    </source>
</evidence>
<protein>
    <recommendedName>
        <fullName evidence="4">Lipoprotein</fullName>
    </recommendedName>
</protein>
<evidence type="ECO:0008006" key="4">
    <source>
        <dbReference type="Google" id="ProtNLM"/>
    </source>
</evidence>
<sequence length="141" mass="15336">MRSFIIIAAVTLSALAACYGSAVLPSEEAMQESHTVLYDDKSPNGRILSNAELHAIEKSTTLRLLSKWKCDAPSMPGHRQRVSVTFDGPPGTEILQYIVTYFGSATIDRTPFSNKHFMQINITSAIGESVDATVQMSGTLN</sequence>
<reference evidence="2" key="1">
    <citation type="journal article" date="2021" name="G3 (Bethesda)">
        <title>Genome and transcriptome analysis of the beet armyworm Spodoptera exigua reveals targets for pest control. .</title>
        <authorList>
            <person name="Simon S."/>
            <person name="Breeschoten T."/>
            <person name="Jansen H.J."/>
            <person name="Dirks R.P."/>
            <person name="Schranz M.E."/>
            <person name="Ros V.I.D."/>
        </authorList>
    </citation>
    <scope>NUCLEOTIDE SEQUENCE</scope>
    <source>
        <strain evidence="2">TB_SE_WUR_2020</strain>
    </source>
</reference>